<protein>
    <recommendedName>
        <fullName evidence="1">GST N-terminal domain-containing protein</fullName>
    </recommendedName>
</protein>
<dbReference type="SUPFAM" id="SSF52833">
    <property type="entry name" value="Thioredoxin-like"/>
    <property type="match status" value="1"/>
</dbReference>
<accession>A0A813JNJ5</accession>
<feature type="non-terminal residue" evidence="2">
    <location>
        <position position="355"/>
    </location>
</feature>
<comment type="caution">
    <text evidence="2">The sequence shown here is derived from an EMBL/GenBank/DDBJ whole genome shotgun (WGS) entry which is preliminary data.</text>
</comment>
<dbReference type="PROSITE" id="PS51354">
    <property type="entry name" value="GLUTAREDOXIN_2"/>
    <property type="match status" value="1"/>
</dbReference>
<dbReference type="PANTHER" id="PTHR12782:SF5">
    <property type="entry name" value="PROSTAGLANDIN E SYNTHASE 2"/>
    <property type="match status" value="1"/>
</dbReference>
<dbReference type="InterPro" id="IPR036249">
    <property type="entry name" value="Thioredoxin-like_sf"/>
</dbReference>
<feature type="domain" description="GST N-terminal" evidence="1">
    <location>
        <begin position="104"/>
        <end position="172"/>
    </location>
</feature>
<gene>
    <name evidence="2" type="ORF">PGLA2088_LOCUS22202</name>
</gene>
<reference evidence="2" key="1">
    <citation type="submission" date="2021-02" db="EMBL/GenBank/DDBJ databases">
        <authorList>
            <person name="Dougan E. K."/>
            <person name="Rhodes N."/>
            <person name="Thang M."/>
            <person name="Chan C."/>
        </authorList>
    </citation>
    <scope>NUCLEOTIDE SEQUENCE</scope>
</reference>
<organism evidence="2 3">
    <name type="scientific">Polarella glacialis</name>
    <name type="common">Dinoflagellate</name>
    <dbReference type="NCBI Taxonomy" id="89957"/>
    <lineage>
        <taxon>Eukaryota</taxon>
        <taxon>Sar</taxon>
        <taxon>Alveolata</taxon>
        <taxon>Dinophyceae</taxon>
        <taxon>Suessiales</taxon>
        <taxon>Suessiaceae</taxon>
        <taxon>Polarella</taxon>
    </lineage>
</organism>
<evidence type="ECO:0000313" key="2">
    <source>
        <dbReference type="EMBL" id="CAE8680952.1"/>
    </source>
</evidence>
<dbReference type="PANTHER" id="PTHR12782">
    <property type="entry name" value="MICROSOMAL PROSTAGLANDIN E SYNTHASE-2"/>
    <property type="match status" value="1"/>
</dbReference>
<evidence type="ECO:0000259" key="1">
    <source>
        <dbReference type="Pfam" id="PF13417"/>
    </source>
</evidence>
<dbReference type="PROSITE" id="PS00195">
    <property type="entry name" value="GLUTAREDOXIN_1"/>
    <property type="match status" value="1"/>
</dbReference>
<evidence type="ECO:0000313" key="3">
    <source>
        <dbReference type="Proteomes" id="UP000626109"/>
    </source>
</evidence>
<dbReference type="InterPro" id="IPR004045">
    <property type="entry name" value="Glutathione_S-Trfase_N"/>
</dbReference>
<dbReference type="Proteomes" id="UP000626109">
    <property type="component" value="Unassembled WGS sequence"/>
</dbReference>
<proteinExistence type="predicted"/>
<dbReference type="EMBL" id="CAJNNW010025909">
    <property type="protein sequence ID" value="CAE8680952.1"/>
    <property type="molecule type" value="Genomic_DNA"/>
</dbReference>
<dbReference type="GO" id="GO:0005739">
    <property type="term" value="C:mitochondrion"/>
    <property type="evidence" value="ECO:0007669"/>
    <property type="project" value="TreeGrafter"/>
</dbReference>
<name>A0A813JNJ5_POLGL</name>
<dbReference type="Pfam" id="PF13417">
    <property type="entry name" value="GST_N_3"/>
    <property type="match status" value="1"/>
</dbReference>
<dbReference type="AlphaFoldDB" id="A0A813JNJ5"/>
<dbReference type="InterPro" id="IPR011767">
    <property type="entry name" value="GLR_AS"/>
</dbReference>
<dbReference type="Gene3D" id="3.40.30.10">
    <property type="entry name" value="Glutaredoxin"/>
    <property type="match status" value="1"/>
</dbReference>
<sequence>MAAAAAEALRAAARAAGSRVLSGRQGRVPPHLLAVGVLLPPALAFAGKSFWPAANCDDGNRLVSRFRLTPAVQCEEVKAASSSLPKVVESIPTEVNLKTSIVRLYQYESCPFCRKVRSCLDYHRIPYEIVEVHPLSKAESKLISPDYVKVPILRIDTADGQSFQLRDSKTIVPPVFWSLFQTQLQLSWAVDLFVSAKMGHSHDSVDRCSGQGLHPTVSFLRSWAPLRRRIAMSEEYEDRYLEACYYLRGMGGGDQNHVPIATTLCANSAHLFGLLLDMIGKRFGWADRSQTYQAIAFVLDGVLSSCTDPVVQANLGHYTTMYTHFGVPAPCEHWEPRFHYCEDYAKSLFSQSIFQ</sequence>